<evidence type="ECO:0000313" key="14">
    <source>
        <dbReference type="Proteomes" id="UP000017246"/>
    </source>
</evidence>
<dbReference type="Pfam" id="PF02735">
    <property type="entry name" value="Ku"/>
    <property type="match status" value="1"/>
</dbReference>
<accession>A0A068YF35</accession>
<evidence type="ECO:0000313" key="13">
    <source>
        <dbReference type="EMBL" id="CDS40832.1"/>
    </source>
</evidence>
<name>A0A068YF35_ECHMU</name>
<dbReference type="GO" id="GO:0006303">
    <property type="term" value="P:double-strand break repair via nonhomologous end joining"/>
    <property type="evidence" value="ECO:0007669"/>
    <property type="project" value="InterPro"/>
</dbReference>
<evidence type="ECO:0000256" key="5">
    <source>
        <dbReference type="ARBA" id="ARBA00022801"/>
    </source>
</evidence>
<evidence type="ECO:0000256" key="10">
    <source>
        <dbReference type="ARBA" id="ARBA00023204"/>
    </source>
</evidence>
<proteinExistence type="inferred from homology"/>
<dbReference type="AlphaFoldDB" id="A0A068YF35"/>
<keyword evidence="7" id="KW-0067">ATP-binding</keyword>
<evidence type="ECO:0000256" key="3">
    <source>
        <dbReference type="ARBA" id="ARBA00022741"/>
    </source>
</evidence>
<evidence type="ECO:0000256" key="7">
    <source>
        <dbReference type="ARBA" id="ARBA00022840"/>
    </source>
</evidence>
<keyword evidence="10" id="KW-0234">DNA repair</keyword>
<evidence type="ECO:0000256" key="2">
    <source>
        <dbReference type="ARBA" id="ARBA00005240"/>
    </source>
</evidence>
<dbReference type="Gene3D" id="1.10.1600.10">
    <property type="match status" value="1"/>
</dbReference>
<organism evidence="13 14">
    <name type="scientific">Echinococcus multilocularis</name>
    <name type="common">Fox tapeworm</name>
    <dbReference type="NCBI Taxonomy" id="6211"/>
    <lineage>
        <taxon>Eukaryota</taxon>
        <taxon>Metazoa</taxon>
        <taxon>Spiralia</taxon>
        <taxon>Lophotrochozoa</taxon>
        <taxon>Platyhelminthes</taxon>
        <taxon>Cestoda</taxon>
        <taxon>Eucestoda</taxon>
        <taxon>Cyclophyllidea</taxon>
        <taxon>Taeniidae</taxon>
        <taxon>Echinococcus</taxon>
    </lineage>
</organism>
<comment type="similarity">
    <text evidence="2">Belongs to the ku70 family.</text>
</comment>
<dbReference type="SUPFAM" id="SSF100939">
    <property type="entry name" value="SPOC domain-like"/>
    <property type="match status" value="1"/>
</dbReference>
<evidence type="ECO:0000256" key="4">
    <source>
        <dbReference type="ARBA" id="ARBA00022763"/>
    </source>
</evidence>
<reference evidence="13" key="1">
    <citation type="journal article" date="2013" name="Nature">
        <title>The genomes of four tapeworm species reveal adaptations to parasitism.</title>
        <authorList>
            <person name="Tsai I.J."/>
            <person name="Zarowiecki M."/>
            <person name="Holroyd N."/>
            <person name="Garciarrubio A."/>
            <person name="Sanchez-Flores A."/>
            <person name="Brooks K.L."/>
            <person name="Tracey A."/>
            <person name="Bobes R.J."/>
            <person name="Fragoso G."/>
            <person name="Sciutto E."/>
            <person name="Aslett M."/>
            <person name="Beasley H."/>
            <person name="Bennett H.M."/>
            <person name="Cai J."/>
            <person name="Camicia F."/>
            <person name="Clark R."/>
            <person name="Cucher M."/>
            <person name="De Silva N."/>
            <person name="Day T.A."/>
            <person name="Deplazes P."/>
            <person name="Estrada K."/>
            <person name="Fernandez C."/>
            <person name="Holland P.W."/>
            <person name="Hou J."/>
            <person name="Hu S."/>
            <person name="Huckvale T."/>
            <person name="Hung S.S."/>
            <person name="Kamenetzky L."/>
            <person name="Keane J.A."/>
            <person name="Kiss F."/>
            <person name="Koziol U."/>
            <person name="Lambert O."/>
            <person name="Liu K."/>
            <person name="Luo X."/>
            <person name="Luo Y."/>
            <person name="Macchiaroli N."/>
            <person name="Nichol S."/>
            <person name="Paps J."/>
            <person name="Parkinson J."/>
            <person name="Pouchkina-Stantcheva N."/>
            <person name="Riddiford N."/>
            <person name="Rosenzvit M."/>
            <person name="Salinas G."/>
            <person name="Wasmuth J.D."/>
            <person name="Zamanian M."/>
            <person name="Zheng Y."/>
            <person name="Cai X."/>
            <person name="Soberon X."/>
            <person name="Olson P.D."/>
            <person name="Laclette J.P."/>
            <person name="Brehm K."/>
            <person name="Berriman M."/>
            <person name="Garciarrubio A."/>
            <person name="Bobes R.J."/>
            <person name="Fragoso G."/>
            <person name="Sanchez-Flores A."/>
            <person name="Estrada K."/>
            <person name="Cevallos M.A."/>
            <person name="Morett E."/>
            <person name="Gonzalez V."/>
            <person name="Portillo T."/>
            <person name="Ochoa-Leyva A."/>
            <person name="Jose M.V."/>
            <person name="Sciutto E."/>
            <person name="Landa A."/>
            <person name="Jimenez L."/>
            <person name="Valdes V."/>
            <person name="Carrero J.C."/>
            <person name="Larralde C."/>
            <person name="Morales-Montor J."/>
            <person name="Limon-Lason J."/>
            <person name="Soberon X."/>
            <person name="Laclette J.P."/>
        </authorList>
    </citation>
    <scope>NUCLEOTIDE SEQUENCE [LARGE SCALE GENOMIC DNA]</scope>
</reference>
<evidence type="ECO:0000256" key="1">
    <source>
        <dbReference type="ARBA" id="ARBA00004123"/>
    </source>
</evidence>
<dbReference type="GO" id="GO:0042162">
    <property type="term" value="F:telomeric DNA binding"/>
    <property type="evidence" value="ECO:0007669"/>
    <property type="project" value="InterPro"/>
</dbReference>
<dbReference type="Proteomes" id="UP000017246">
    <property type="component" value="Unassembled WGS sequence"/>
</dbReference>
<dbReference type="InterPro" id="IPR016194">
    <property type="entry name" value="SPOC-like_C_dom_sf"/>
</dbReference>
<keyword evidence="3" id="KW-0547">Nucleotide-binding</keyword>
<dbReference type="InterPro" id="IPR036465">
    <property type="entry name" value="vWFA_dom_sf"/>
</dbReference>
<dbReference type="GO" id="GO:0043564">
    <property type="term" value="C:Ku70:Ku80 complex"/>
    <property type="evidence" value="ECO:0007669"/>
    <property type="project" value="InterPro"/>
</dbReference>
<dbReference type="Gene3D" id="2.40.290.10">
    <property type="match status" value="1"/>
</dbReference>
<dbReference type="GO" id="GO:0006310">
    <property type="term" value="P:DNA recombination"/>
    <property type="evidence" value="ECO:0007669"/>
    <property type="project" value="UniProtKB-KW"/>
</dbReference>
<reference evidence="13" key="2">
    <citation type="submission" date="2015-11" db="EMBL/GenBank/DDBJ databases">
        <authorList>
            <person name="Zhang Y."/>
            <person name="Guo Z."/>
        </authorList>
    </citation>
    <scope>NUCLEOTIDE SEQUENCE</scope>
</reference>
<keyword evidence="6" id="KW-0347">Helicase</keyword>
<dbReference type="SMART" id="SM00559">
    <property type="entry name" value="Ku78"/>
    <property type="match status" value="1"/>
</dbReference>
<dbReference type="InterPro" id="IPR006164">
    <property type="entry name" value="DNA_bd_Ku70/Ku80"/>
</dbReference>
<dbReference type="Pfam" id="PF03731">
    <property type="entry name" value="Ku_N"/>
    <property type="match status" value="1"/>
</dbReference>
<dbReference type="eggNOG" id="KOG2327">
    <property type="taxonomic scope" value="Eukaryota"/>
</dbReference>
<dbReference type="FunFam" id="2.40.290.10:FF:000001">
    <property type="entry name" value="X-ray repair cross complementing 6"/>
    <property type="match status" value="1"/>
</dbReference>
<dbReference type="Gene3D" id="3.40.50.410">
    <property type="entry name" value="von Willebrand factor, type A domain"/>
    <property type="match status" value="1"/>
</dbReference>
<dbReference type="InterPro" id="IPR006165">
    <property type="entry name" value="Ku70"/>
</dbReference>
<gene>
    <name evidence="13" type="ORF">EmuJ_000843250</name>
</gene>
<protein>
    <submittedName>
        <fullName evidence="13">X ray repair cross complementing protein 6</fullName>
    </submittedName>
</protein>
<dbReference type="InterPro" id="IPR005161">
    <property type="entry name" value="Ku_N"/>
</dbReference>
<dbReference type="CDD" id="cd00788">
    <property type="entry name" value="KU70"/>
    <property type="match status" value="1"/>
</dbReference>
<evidence type="ECO:0000256" key="9">
    <source>
        <dbReference type="ARBA" id="ARBA00023172"/>
    </source>
</evidence>
<dbReference type="PANTHER" id="PTHR12604">
    <property type="entry name" value="KU AUTOANTIGEN DNA HELICASE"/>
    <property type="match status" value="1"/>
</dbReference>
<keyword evidence="8" id="KW-0238">DNA-binding</keyword>
<dbReference type="PIRSF" id="PIRSF003033">
    <property type="entry name" value="Ku70"/>
    <property type="match status" value="1"/>
</dbReference>
<keyword evidence="11" id="KW-0539">Nucleus</keyword>
<dbReference type="InterPro" id="IPR027388">
    <property type="entry name" value="Ku70_bridge/pillars_dom_sf"/>
</dbReference>
<dbReference type="InterPro" id="IPR047087">
    <property type="entry name" value="KU70_core_dom"/>
</dbReference>
<dbReference type="OrthoDB" id="3249161at2759"/>
<dbReference type="InterPro" id="IPR005160">
    <property type="entry name" value="Ku_C"/>
</dbReference>
<sequence>MCAHFQKHESSLQLLIPQESLDKSLVVQLSFSYLVLPLSTPMDDSAFSDFLQNGDYDSGNPEWFPVARDGVIFLVDCTATMVSEKLPEALVRAGTDTGLKLALLLCQNFMRKKALSSPDDMVGLVLMRMGTSTSAESRGVNIFQNLDLTDASRVLAIEKIREMSSKKFLECYGPLLTGESYPIHEALWVCQSIFNNVRKSLGYKRIFLLTDDPDPVGSGIQLKRQAILKANDLRQSGIEIVLIPVQQDGIDFKKDTFYKHLLPSETEIDLLLIESSSRLDKLLNWEGLQEPRRRRLGRLPLYLVPLTPAALIRGAIGTECFSQVPTLAFGVAAYCLVRRVPPPKQVRLFAKTNEAITVKRRFHKVPRGDQHFRGVKEGIGNVVMPQDIVRGLRVGNRTVRFEKSELTGRLRQVAAAGIHLLGFKSLRKLKLWCQLKTAQFLFPEEGMAKGSTLWFTTLLSACLRKQVFAVALYVHRRGMSPHLVALVPQAEKLDECGAQVSGPGFHVLYLPYREDFRRFKLSKCPLAEPEKVRAARAIVKKLSTKYHPEAIPNPSLQRHYAELEALALERTHSHLGVDYTQPDLQRINERAGREIEQFANLLSQASEEPS</sequence>
<dbReference type="GO" id="GO:0000723">
    <property type="term" value="P:telomere maintenance"/>
    <property type="evidence" value="ECO:0007669"/>
    <property type="project" value="InterPro"/>
</dbReference>
<dbReference type="EMBL" id="LN902841">
    <property type="protein sequence ID" value="CDS40832.1"/>
    <property type="molecule type" value="Genomic_DNA"/>
</dbReference>
<dbReference type="PANTHER" id="PTHR12604:SF2">
    <property type="entry name" value="X-RAY REPAIR CROSS-COMPLEMENTING PROTEIN 6"/>
    <property type="match status" value="1"/>
</dbReference>
<dbReference type="GO" id="GO:0016787">
    <property type="term" value="F:hydrolase activity"/>
    <property type="evidence" value="ECO:0007669"/>
    <property type="project" value="UniProtKB-KW"/>
</dbReference>
<feature type="domain" description="Ku" evidence="12">
    <location>
        <begin position="380"/>
        <end position="527"/>
    </location>
</feature>
<keyword evidence="5" id="KW-0378">Hydrolase</keyword>
<dbReference type="SUPFAM" id="SSF53300">
    <property type="entry name" value="vWA-like"/>
    <property type="match status" value="1"/>
</dbReference>
<evidence type="ECO:0000256" key="6">
    <source>
        <dbReference type="ARBA" id="ARBA00022806"/>
    </source>
</evidence>
<keyword evidence="9" id="KW-0233">DNA recombination</keyword>
<comment type="subcellular location">
    <subcellularLocation>
        <location evidence="1">Nucleus</location>
    </subcellularLocation>
</comment>
<dbReference type="NCBIfam" id="TIGR00578">
    <property type="entry name" value="ku70"/>
    <property type="match status" value="1"/>
</dbReference>
<dbReference type="GO" id="GO:0003690">
    <property type="term" value="F:double-stranded DNA binding"/>
    <property type="evidence" value="ECO:0007669"/>
    <property type="project" value="TreeGrafter"/>
</dbReference>
<evidence type="ECO:0000259" key="12">
    <source>
        <dbReference type="SMART" id="SM00559"/>
    </source>
</evidence>
<keyword evidence="14" id="KW-1185">Reference proteome</keyword>
<dbReference type="Gene3D" id="4.10.970.10">
    <property type="entry name" value="Ku70, bridge and pillars"/>
    <property type="match status" value="1"/>
</dbReference>
<evidence type="ECO:0000256" key="11">
    <source>
        <dbReference type="ARBA" id="ARBA00023242"/>
    </source>
</evidence>
<dbReference type="GO" id="GO:0003678">
    <property type="term" value="F:DNA helicase activity"/>
    <property type="evidence" value="ECO:0007669"/>
    <property type="project" value="InterPro"/>
</dbReference>
<dbReference type="Pfam" id="PF03730">
    <property type="entry name" value="Ku_C"/>
    <property type="match status" value="1"/>
</dbReference>
<dbReference type="STRING" id="6211.A0A068YF35"/>
<keyword evidence="4" id="KW-0227">DNA damage</keyword>
<dbReference type="GO" id="GO:0003684">
    <property type="term" value="F:damaged DNA binding"/>
    <property type="evidence" value="ECO:0007669"/>
    <property type="project" value="InterPro"/>
</dbReference>
<dbReference type="OMA" id="YKLECQI"/>
<evidence type="ECO:0000256" key="8">
    <source>
        <dbReference type="ARBA" id="ARBA00023125"/>
    </source>
</evidence>
<dbReference type="GO" id="GO:0005524">
    <property type="term" value="F:ATP binding"/>
    <property type="evidence" value="ECO:0007669"/>
    <property type="project" value="UniProtKB-KW"/>
</dbReference>